<keyword evidence="1" id="KW-1133">Transmembrane helix</keyword>
<keyword evidence="1" id="KW-0472">Membrane</keyword>
<sequence>MFSRSLYVFACGVVSTVVIGADLVLHYWGDQLYPDSNIPSMLIFMFSVVGLVFVTIPMITNYAEKWLKNGGWEFLDVPSHDCKFKFPALSSFLGEQAFASLLATIMVVICKVTFAEFNSFALTIVFYVSCVISLAYMAMSYIRFLFYFQGSNGILLAFILTSSLVFGFGLFGFGMYIGKISI</sequence>
<proteinExistence type="predicted"/>
<feature type="transmembrane region" description="Helical" evidence="1">
    <location>
        <begin position="121"/>
        <end position="142"/>
    </location>
</feature>
<accession>A0A4Y8W9Q3</accession>
<reference evidence="2 3" key="1">
    <citation type="submission" date="2019-01" db="EMBL/GenBank/DDBJ databases">
        <title>Vibrio BEI176 sp. nov, a marine bacterium isolated from China: eastern marignal seas.</title>
        <authorList>
            <person name="Li B."/>
        </authorList>
    </citation>
    <scope>NUCLEOTIDE SEQUENCE [LARGE SCALE GENOMIC DNA]</scope>
    <source>
        <strain evidence="2 3">BEI176</strain>
    </source>
</reference>
<dbReference type="AlphaFoldDB" id="A0A4Y8W9Q3"/>
<organism evidence="2 3">
    <name type="scientific">Vibrio ouci</name>
    <dbReference type="NCBI Taxonomy" id="2499078"/>
    <lineage>
        <taxon>Bacteria</taxon>
        <taxon>Pseudomonadati</taxon>
        <taxon>Pseudomonadota</taxon>
        <taxon>Gammaproteobacteria</taxon>
        <taxon>Vibrionales</taxon>
        <taxon>Vibrionaceae</taxon>
        <taxon>Vibrio</taxon>
    </lineage>
</organism>
<protein>
    <submittedName>
        <fullName evidence="2">Uncharacterized protein</fullName>
    </submittedName>
</protein>
<evidence type="ECO:0000313" key="2">
    <source>
        <dbReference type="EMBL" id="TFH89353.1"/>
    </source>
</evidence>
<comment type="caution">
    <text evidence="2">The sequence shown here is derived from an EMBL/GenBank/DDBJ whole genome shotgun (WGS) entry which is preliminary data.</text>
</comment>
<evidence type="ECO:0000313" key="3">
    <source>
        <dbReference type="Proteomes" id="UP000297753"/>
    </source>
</evidence>
<keyword evidence="1" id="KW-0812">Transmembrane</keyword>
<dbReference type="Proteomes" id="UP000297753">
    <property type="component" value="Unassembled WGS sequence"/>
</dbReference>
<dbReference type="RefSeq" id="WP_134837469.1">
    <property type="nucleotide sequence ID" value="NZ_SATR01000075.1"/>
</dbReference>
<feature type="transmembrane region" description="Helical" evidence="1">
    <location>
        <begin position="154"/>
        <end position="177"/>
    </location>
</feature>
<dbReference type="OrthoDB" id="9881617at2"/>
<dbReference type="EMBL" id="SATR01000075">
    <property type="protein sequence ID" value="TFH89353.1"/>
    <property type="molecule type" value="Genomic_DNA"/>
</dbReference>
<keyword evidence="3" id="KW-1185">Reference proteome</keyword>
<name>A0A4Y8W9Q3_9VIBR</name>
<evidence type="ECO:0000256" key="1">
    <source>
        <dbReference type="SAM" id="Phobius"/>
    </source>
</evidence>
<feature type="transmembrane region" description="Helical" evidence="1">
    <location>
        <begin position="6"/>
        <end position="28"/>
    </location>
</feature>
<feature type="transmembrane region" description="Helical" evidence="1">
    <location>
        <begin position="97"/>
        <end position="114"/>
    </location>
</feature>
<gene>
    <name evidence="2" type="ORF">ELS82_22695</name>
</gene>
<feature type="transmembrane region" description="Helical" evidence="1">
    <location>
        <begin position="40"/>
        <end position="59"/>
    </location>
</feature>